<dbReference type="Proteomes" id="UP000298663">
    <property type="component" value="Unassembled WGS sequence"/>
</dbReference>
<name>A0A4U5PF67_STECR</name>
<reference evidence="1 2" key="2">
    <citation type="journal article" date="2019" name="G3 (Bethesda)">
        <title>Hybrid Assembly of the Genome of the Entomopathogenic Nematode Steinernema carpocapsae Identifies the X-Chromosome.</title>
        <authorList>
            <person name="Serra L."/>
            <person name="Macchietto M."/>
            <person name="Macias-Munoz A."/>
            <person name="McGill C.J."/>
            <person name="Rodriguez I.M."/>
            <person name="Rodriguez B."/>
            <person name="Murad R."/>
            <person name="Mortazavi A."/>
        </authorList>
    </citation>
    <scope>NUCLEOTIDE SEQUENCE [LARGE SCALE GENOMIC DNA]</scope>
    <source>
        <strain evidence="1 2">ALL</strain>
    </source>
</reference>
<organism evidence="1 2">
    <name type="scientific">Steinernema carpocapsae</name>
    <name type="common">Entomopathogenic nematode</name>
    <dbReference type="NCBI Taxonomy" id="34508"/>
    <lineage>
        <taxon>Eukaryota</taxon>
        <taxon>Metazoa</taxon>
        <taxon>Ecdysozoa</taxon>
        <taxon>Nematoda</taxon>
        <taxon>Chromadorea</taxon>
        <taxon>Rhabditida</taxon>
        <taxon>Tylenchina</taxon>
        <taxon>Panagrolaimomorpha</taxon>
        <taxon>Strongyloidoidea</taxon>
        <taxon>Steinernematidae</taxon>
        <taxon>Steinernema</taxon>
    </lineage>
</organism>
<reference evidence="1 2" key="1">
    <citation type="journal article" date="2015" name="Genome Biol.">
        <title>Comparative genomics of Steinernema reveals deeply conserved gene regulatory networks.</title>
        <authorList>
            <person name="Dillman A.R."/>
            <person name="Macchietto M."/>
            <person name="Porter C.F."/>
            <person name="Rogers A."/>
            <person name="Williams B."/>
            <person name="Antoshechkin I."/>
            <person name="Lee M.M."/>
            <person name="Goodwin Z."/>
            <person name="Lu X."/>
            <person name="Lewis E.E."/>
            <person name="Goodrich-Blair H."/>
            <person name="Stock S.P."/>
            <person name="Adams B.J."/>
            <person name="Sternberg P.W."/>
            <person name="Mortazavi A."/>
        </authorList>
    </citation>
    <scope>NUCLEOTIDE SEQUENCE [LARGE SCALE GENOMIC DNA]</scope>
    <source>
        <strain evidence="1 2">ALL</strain>
    </source>
</reference>
<dbReference type="AlphaFoldDB" id="A0A4U5PF67"/>
<protein>
    <submittedName>
        <fullName evidence="1">Uncharacterized protein</fullName>
    </submittedName>
</protein>
<evidence type="ECO:0000313" key="1">
    <source>
        <dbReference type="EMBL" id="TKR94724.1"/>
    </source>
</evidence>
<sequence>MGGSCGGPCRLPGTTRGGIAWRRRRGVGPLDGDAVVVGVLLTVGEGVAGDGHQHLFLGVEHSAGGVHAEALHVGGLDGPSDAAASGVHNLDVVGVLVIVGGVEDDLRAGLGVDVSWGTDWAMMSYKAACPPCGVSALYATAKCRRALGRLLV</sequence>
<evidence type="ECO:0000313" key="2">
    <source>
        <dbReference type="Proteomes" id="UP000298663"/>
    </source>
</evidence>
<gene>
    <name evidence="1" type="ORF">L596_008979</name>
</gene>
<accession>A0A4U5PF67</accession>
<dbReference type="EMBL" id="AZBU02000002">
    <property type="protein sequence ID" value="TKR94724.1"/>
    <property type="molecule type" value="Genomic_DNA"/>
</dbReference>
<proteinExistence type="predicted"/>
<comment type="caution">
    <text evidence="1">The sequence shown here is derived from an EMBL/GenBank/DDBJ whole genome shotgun (WGS) entry which is preliminary data.</text>
</comment>
<keyword evidence="2" id="KW-1185">Reference proteome</keyword>